<evidence type="ECO:0000313" key="3">
    <source>
        <dbReference type="EMBL" id="KIJ37634.1"/>
    </source>
</evidence>
<dbReference type="Pfam" id="PF13391">
    <property type="entry name" value="HNH_2"/>
    <property type="match status" value="1"/>
</dbReference>
<sequence length="243" mass="27478">MDEIVALHHCHIIPQAEPDLWTMLKDRHWIPEEAKDDPRHEPRDGLSMCATHHLLFDAFKIFIRYHHVSGKFIFINYSGAEVLEEFHGKAVALDINDRYAPFPSIFIIHEMRVRGFNPFQPMTYDIPDTIPWQDWILLRGVFDEASNSFIRDRPPANNNEAGLGGSQPQFQPTTSAGGGRNTLELNADVINTILAVTRAMPSWKACQIEGMSWDGTAEENIQKYASVVGAQDSPPPSPTETDR</sequence>
<gene>
    <name evidence="3" type="ORF">M422DRAFT_33562</name>
</gene>
<feature type="region of interest" description="Disordered" evidence="1">
    <location>
        <begin position="152"/>
        <end position="181"/>
    </location>
</feature>
<proteinExistence type="predicted"/>
<name>A0A0C9US41_SPHS4</name>
<dbReference type="AlphaFoldDB" id="A0A0C9US41"/>
<dbReference type="EMBL" id="KN837167">
    <property type="protein sequence ID" value="KIJ37634.1"/>
    <property type="molecule type" value="Genomic_DNA"/>
</dbReference>
<organism evidence="3 4">
    <name type="scientific">Sphaerobolus stellatus (strain SS14)</name>
    <dbReference type="NCBI Taxonomy" id="990650"/>
    <lineage>
        <taxon>Eukaryota</taxon>
        <taxon>Fungi</taxon>
        <taxon>Dikarya</taxon>
        <taxon>Basidiomycota</taxon>
        <taxon>Agaricomycotina</taxon>
        <taxon>Agaricomycetes</taxon>
        <taxon>Phallomycetidae</taxon>
        <taxon>Geastrales</taxon>
        <taxon>Sphaerobolaceae</taxon>
        <taxon>Sphaerobolus</taxon>
    </lineage>
</organism>
<protein>
    <recommendedName>
        <fullName evidence="2">HNH nuclease domain-containing protein</fullName>
    </recommendedName>
</protein>
<dbReference type="InterPro" id="IPR003615">
    <property type="entry name" value="HNH_nuc"/>
</dbReference>
<dbReference type="OrthoDB" id="2124139at2759"/>
<dbReference type="HOGENOM" id="CLU_071378_1_0_1"/>
<evidence type="ECO:0000259" key="2">
    <source>
        <dbReference type="Pfam" id="PF13391"/>
    </source>
</evidence>
<evidence type="ECO:0000313" key="4">
    <source>
        <dbReference type="Proteomes" id="UP000054279"/>
    </source>
</evidence>
<evidence type="ECO:0000256" key="1">
    <source>
        <dbReference type="SAM" id="MobiDB-lite"/>
    </source>
</evidence>
<reference evidence="3 4" key="1">
    <citation type="submission" date="2014-06" db="EMBL/GenBank/DDBJ databases">
        <title>Evolutionary Origins and Diversification of the Mycorrhizal Mutualists.</title>
        <authorList>
            <consortium name="DOE Joint Genome Institute"/>
            <consortium name="Mycorrhizal Genomics Consortium"/>
            <person name="Kohler A."/>
            <person name="Kuo A."/>
            <person name="Nagy L.G."/>
            <person name="Floudas D."/>
            <person name="Copeland A."/>
            <person name="Barry K.W."/>
            <person name="Cichocki N."/>
            <person name="Veneault-Fourrey C."/>
            <person name="LaButti K."/>
            <person name="Lindquist E.A."/>
            <person name="Lipzen A."/>
            <person name="Lundell T."/>
            <person name="Morin E."/>
            <person name="Murat C."/>
            <person name="Riley R."/>
            <person name="Ohm R."/>
            <person name="Sun H."/>
            <person name="Tunlid A."/>
            <person name="Henrissat B."/>
            <person name="Grigoriev I.V."/>
            <person name="Hibbett D.S."/>
            <person name="Martin F."/>
        </authorList>
    </citation>
    <scope>NUCLEOTIDE SEQUENCE [LARGE SCALE GENOMIC DNA]</scope>
    <source>
        <strain evidence="3 4">SS14</strain>
    </source>
</reference>
<feature type="compositionally biased region" description="Polar residues" evidence="1">
    <location>
        <begin position="156"/>
        <end position="175"/>
    </location>
</feature>
<dbReference type="Proteomes" id="UP000054279">
    <property type="component" value="Unassembled WGS sequence"/>
</dbReference>
<keyword evidence="4" id="KW-1185">Reference proteome</keyword>
<accession>A0A0C9US41</accession>
<feature type="domain" description="HNH nuclease" evidence="2">
    <location>
        <begin position="6"/>
        <end position="63"/>
    </location>
</feature>